<organism evidence="1 2">
    <name type="scientific">Actinacidiphila guanduensis</name>
    <dbReference type="NCBI Taxonomy" id="310781"/>
    <lineage>
        <taxon>Bacteria</taxon>
        <taxon>Bacillati</taxon>
        <taxon>Actinomycetota</taxon>
        <taxon>Actinomycetes</taxon>
        <taxon>Kitasatosporales</taxon>
        <taxon>Streptomycetaceae</taxon>
        <taxon>Actinacidiphila</taxon>
    </lineage>
</organism>
<evidence type="ECO:0000313" key="1">
    <source>
        <dbReference type="EMBL" id="SDM78402.1"/>
    </source>
</evidence>
<dbReference type="EMBL" id="FNIE01000001">
    <property type="protein sequence ID" value="SDM78402.1"/>
    <property type="molecule type" value="Genomic_DNA"/>
</dbReference>
<dbReference type="OrthoDB" id="614750at2"/>
<dbReference type="STRING" id="310781.SAMN05216259_101481"/>
<protein>
    <submittedName>
        <fullName evidence="1">Uncharacterized protein</fullName>
    </submittedName>
</protein>
<evidence type="ECO:0000313" key="2">
    <source>
        <dbReference type="Proteomes" id="UP000199341"/>
    </source>
</evidence>
<proteinExistence type="predicted"/>
<name>A0A1G9W1J7_9ACTN</name>
<keyword evidence="2" id="KW-1185">Reference proteome</keyword>
<accession>A0A1G9W1J7</accession>
<reference evidence="1 2" key="1">
    <citation type="submission" date="2016-10" db="EMBL/GenBank/DDBJ databases">
        <authorList>
            <person name="de Groot N.N."/>
        </authorList>
    </citation>
    <scope>NUCLEOTIDE SEQUENCE [LARGE SCALE GENOMIC DNA]</scope>
    <source>
        <strain evidence="1 2">CGMCC 4.2022</strain>
    </source>
</reference>
<gene>
    <name evidence="1" type="ORF">SAMN05216259_101481</name>
</gene>
<dbReference type="Proteomes" id="UP000199341">
    <property type="component" value="Unassembled WGS sequence"/>
</dbReference>
<sequence>MTALKAHGVQLVLSYDYIEDTGVLPVFQLFSATGNQGLRDRITAGDDQVHVVGRPAAPSLYLLFDAVNTALPNGHTWHFDPAHLARVDSVYREPAGVRRLDDQLFGSTAPVTGLSGSTDHELVFPQTRTEYYTPGVTWSAYTDIGISDDWTHLTSQTMAPLARDAGTRGTSTWGSAPFGPGLPQALISSEDGKALPWAYRQGDKVLTAIPFFHRRCPEP</sequence>
<dbReference type="RefSeq" id="WP_093782524.1">
    <property type="nucleotide sequence ID" value="NZ_FNIE01000001.1"/>
</dbReference>
<dbReference type="AlphaFoldDB" id="A0A1G9W1J7"/>